<evidence type="ECO:0000313" key="3">
    <source>
        <dbReference type="Proteomes" id="UP001432322"/>
    </source>
</evidence>
<keyword evidence="3" id="KW-1185">Reference proteome</keyword>
<feature type="region of interest" description="Disordered" evidence="1">
    <location>
        <begin position="116"/>
        <end position="149"/>
    </location>
</feature>
<gene>
    <name evidence="2" type="ORF">PFISCL1PPCAC_22494</name>
</gene>
<feature type="compositionally biased region" description="Polar residues" evidence="1">
    <location>
        <begin position="120"/>
        <end position="139"/>
    </location>
</feature>
<evidence type="ECO:0000313" key="2">
    <source>
        <dbReference type="EMBL" id="GMT31197.1"/>
    </source>
</evidence>
<evidence type="ECO:0008006" key="4">
    <source>
        <dbReference type="Google" id="ProtNLM"/>
    </source>
</evidence>
<dbReference type="Proteomes" id="UP001432322">
    <property type="component" value="Unassembled WGS sequence"/>
</dbReference>
<accession>A0AAV5WN21</accession>
<dbReference type="EMBL" id="BTSY01000006">
    <property type="protein sequence ID" value="GMT31197.1"/>
    <property type="molecule type" value="Genomic_DNA"/>
</dbReference>
<reference evidence="2" key="1">
    <citation type="submission" date="2023-10" db="EMBL/GenBank/DDBJ databases">
        <title>Genome assembly of Pristionchus species.</title>
        <authorList>
            <person name="Yoshida K."/>
            <person name="Sommer R.J."/>
        </authorList>
    </citation>
    <scope>NUCLEOTIDE SEQUENCE</scope>
    <source>
        <strain evidence="2">RS5133</strain>
    </source>
</reference>
<comment type="caution">
    <text evidence="2">The sequence shown here is derived from an EMBL/GenBank/DDBJ whole genome shotgun (WGS) entry which is preliminary data.</text>
</comment>
<dbReference type="AlphaFoldDB" id="A0AAV5WN21"/>
<feature type="non-terminal residue" evidence="2">
    <location>
        <position position="296"/>
    </location>
</feature>
<evidence type="ECO:0000256" key="1">
    <source>
        <dbReference type="SAM" id="MobiDB-lite"/>
    </source>
</evidence>
<name>A0AAV5WN21_9BILA</name>
<protein>
    <recommendedName>
        <fullName evidence="4">C2H2-type domain-containing protein</fullName>
    </recommendedName>
</protein>
<proteinExistence type="predicted"/>
<sequence>MTPAEPGDGDSSFKRECKESTLQKMRTMCQLSGATGGDGVPLASLVPVANVITSIVSKNRAAFDRACLEMRAHIQQKHRAVSLQNLAAIAEINFLEGFETFISCIYLGNARRAAEDEEPSNTQSSNTSSIHGTTVNNSPVRRRSSKRTQEEIRDEISVVPVKKLAVARRSFVYVEKHLITPKQEVQPITVASAPTRKSTRLSIEDAAQFGCVFAGCSEEFKTVYLLTLHAERCAHKEGQVLSFRCSVCKRSFNTDKGIKSHKGSRQNMKCADGSIELEAVRVEPAVNSVVVAAAAA</sequence>
<dbReference type="Gene3D" id="3.30.160.60">
    <property type="entry name" value="Classic Zinc Finger"/>
    <property type="match status" value="1"/>
</dbReference>
<organism evidence="2 3">
    <name type="scientific">Pristionchus fissidentatus</name>
    <dbReference type="NCBI Taxonomy" id="1538716"/>
    <lineage>
        <taxon>Eukaryota</taxon>
        <taxon>Metazoa</taxon>
        <taxon>Ecdysozoa</taxon>
        <taxon>Nematoda</taxon>
        <taxon>Chromadorea</taxon>
        <taxon>Rhabditida</taxon>
        <taxon>Rhabditina</taxon>
        <taxon>Diplogasteromorpha</taxon>
        <taxon>Diplogasteroidea</taxon>
        <taxon>Neodiplogasteridae</taxon>
        <taxon>Pristionchus</taxon>
    </lineage>
</organism>